<accession>A0ABQ8K8I7</accession>
<sequence>MLASLARICRVFSNVALDALWRQLDSPEPPLRLILRGLRRAPAETLNLAEAGFDGNVLVDAPFLSLRLSMTDQCLLQTFLVARRPIQRARFARHARRINLKSLCMLEEGAIHPSVYFHAVIVRERDPNTGLERPLLPSLEELYCEPSPGMGEAILFFVGASVARVTLSLSSSRSKPKQETTHEDDALLSVICSLARSLAAQLKPSYLGRLNRLTLTTSSGSDPLSLKASCQQKHVPFVKGTLIFRVLRSLGVYLSTTALAPCLRSRCTPPIHARGDRRQLGSPTAEEHNRLGPAMTTFALAAPPLVAITKDDLTLIGARWAHLTTLDLDLLGPVKPIDSFDHGEPLPTLDGIVQLVKDCPRPRKMGRRLRVLEDMLSIAMEDAVLR</sequence>
<dbReference type="Proteomes" id="UP000814176">
    <property type="component" value="Unassembled WGS sequence"/>
</dbReference>
<keyword evidence="2" id="KW-1185">Reference proteome</keyword>
<comment type="caution">
    <text evidence="1">The sequence shown here is derived from an EMBL/GenBank/DDBJ whole genome shotgun (WGS) entry which is preliminary data.</text>
</comment>
<dbReference type="GeneID" id="72008497"/>
<name>A0ABQ8K8I7_9APHY</name>
<dbReference type="EMBL" id="JADCUA010000018">
    <property type="protein sequence ID" value="KAH9833403.1"/>
    <property type="molecule type" value="Genomic_DNA"/>
</dbReference>
<dbReference type="RefSeq" id="XP_047776143.1">
    <property type="nucleotide sequence ID" value="XM_047927765.1"/>
</dbReference>
<organism evidence="1 2">
    <name type="scientific">Rhodofomes roseus</name>
    <dbReference type="NCBI Taxonomy" id="34475"/>
    <lineage>
        <taxon>Eukaryota</taxon>
        <taxon>Fungi</taxon>
        <taxon>Dikarya</taxon>
        <taxon>Basidiomycota</taxon>
        <taxon>Agaricomycotina</taxon>
        <taxon>Agaricomycetes</taxon>
        <taxon>Polyporales</taxon>
        <taxon>Rhodofomes</taxon>
    </lineage>
</organism>
<protein>
    <submittedName>
        <fullName evidence="1">Uncharacterized protein</fullName>
    </submittedName>
</protein>
<proteinExistence type="predicted"/>
<reference evidence="1 2" key="1">
    <citation type="journal article" date="2021" name="Environ. Microbiol.">
        <title>Gene family expansions and transcriptome signatures uncover fungal adaptations to wood decay.</title>
        <authorList>
            <person name="Hage H."/>
            <person name="Miyauchi S."/>
            <person name="Viragh M."/>
            <person name="Drula E."/>
            <person name="Min B."/>
            <person name="Chaduli D."/>
            <person name="Navarro D."/>
            <person name="Favel A."/>
            <person name="Norest M."/>
            <person name="Lesage-Meessen L."/>
            <person name="Balint B."/>
            <person name="Merenyi Z."/>
            <person name="de Eugenio L."/>
            <person name="Morin E."/>
            <person name="Martinez A.T."/>
            <person name="Baldrian P."/>
            <person name="Stursova M."/>
            <person name="Martinez M.J."/>
            <person name="Novotny C."/>
            <person name="Magnuson J.K."/>
            <person name="Spatafora J.W."/>
            <person name="Maurice S."/>
            <person name="Pangilinan J."/>
            <person name="Andreopoulos W."/>
            <person name="LaButti K."/>
            <person name="Hundley H."/>
            <person name="Na H."/>
            <person name="Kuo A."/>
            <person name="Barry K."/>
            <person name="Lipzen A."/>
            <person name="Henrissat B."/>
            <person name="Riley R."/>
            <person name="Ahrendt S."/>
            <person name="Nagy L.G."/>
            <person name="Grigoriev I.V."/>
            <person name="Martin F."/>
            <person name="Rosso M.N."/>
        </authorList>
    </citation>
    <scope>NUCLEOTIDE SEQUENCE [LARGE SCALE GENOMIC DNA]</scope>
    <source>
        <strain evidence="1 2">CIRM-BRFM 1785</strain>
    </source>
</reference>
<gene>
    <name evidence="1" type="ORF">C8Q71DRAFT_860198</name>
</gene>
<evidence type="ECO:0000313" key="1">
    <source>
        <dbReference type="EMBL" id="KAH9833403.1"/>
    </source>
</evidence>
<evidence type="ECO:0000313" key="2">
    <source>
        <dbReference type="Proteomes" id="UP000814176"/>
    </source>
</evidence>